<protein>
    <recommendedName>
        <fullName evidence="4">Zn-finger containing protein</fullName>
    </recommendedName>
</protein>
<feature type="region of interest" description="Disordered" evidence="1">
    <location>
        <begin position="1"/>
        <end position="31"/>
    </location>
</feature>
<dbReference type="OrthoDB" id="26305at2157"/>
<dbReference type="Proteomes" id="UP000011513">
    <property type="component" value="Unassembled WGS sequence"/>
</dbReference>
<feature type="compositionally biased region" description="Low complexity" evidence="1">
    <location>
        <begin position="71"/>
        <end position="100"/>
    </location>
</feature>
<dbReference type="InterPro" id="IPR051888">
    <property type="entry name" value="UPF0148_domain"/>
</dbReference>
<reference evidence="2 3" key="1">
    <citation type="journal article" date="2014" name="PLoS Genet.">
        <title>Phylogenetically driven sequencing of extremely halophilic archaea reveals strategies for static and dynamic osmo-response.</title>
        <authorList>
            <person name="Becker E.A."/>
            <person name="Seitzer P.M."/>
            <person name="Tritt A."/>
            <person name="Larsen D."/>
            <person name="Krusor M."/>
            <person name="Yao A.I."/>
            <person name="Wu D."/>
            <person name="Madern D."/>
            <person name="Eisen J.A."/>
            <person name="Darling A.E."/>
            <person name="Facciotti M.T."/>
        </authorList>
    </citation>
    <scope>NUCLEOTIDE SEQUENCE [LARGE SCALE GENOMIC DNA]</scope>
    <source>
        <strain evidence="2 3">JCM 14848</strain>
    </source>
</reference>
<proteinExistence type="predicted"/>
<evidence type="ECO:0000313" key="2">
    <source>
        <dbReference type="EMBL" id="ELZ31170.1"/>
    </source>
</evidence>
<evidence type="ECO:0000256" key="1">
    <source>
        <dbReference type="SAM" id="MobiDB-lite"/>
    </source>
</evidence>
<evidence type="ECO:0000313" key="3">
    <source>
        <dbReference type="Proteomes" id="UP000011513"/>
    </source>
</evidence>
<accession>M0D6R5</accession>
<feature type="compositionally biased region" description="Low complexity" evidence="1">
    <location>
        <begin position="143"/>
        <end position="208"/>
    </location>
</feature>
<name>M0D6R5_HALPD</name>
<dbReference type="Pfam" id="PF06677">
    <property type="entry name" value="Auto_anti-p27"/>
    <property type="match status" value="1"/>
</dbReference>
<sequence length="255" mass="26038">MSDFDKEAERQRLREKYEKDAERREETQRMSELLLQGATMTNKHCNQCGTPIFRYQGTEFCPNCQSKQTNAAAETADAAAADIADGEAGSASSDGASGSVEDGESAGEAEPSVPTPEAERDVPAEVSDAGGAPSTEASNAGTGTSNARAGASNGGSASNMRTASTEAAAEESASFGSAESSTAPATGTTEPAGGAAKAADATNATDASMRGAREALLRAITEHARRSTATEEPQQATAHLEAAREAAEALDALDR</sequence>
<dbReference type="InterPro" id="IPR009563">
    <property type="entry name" value="SSSCA1"/>
</dbReference>
<feature type="compositionally biased region" description="Basic and acidic residues" evidence="1">
    <location>
        <begin position="211"/>
        <end position="229"/>
    </location>
</feature>
<dbReference type="EMBL" id="AOIV01000023">
    <property type="protein sequence ID" value="ELZ31170.1"/>
    <property type="molecule type" value="Genomic_DNA"/>
</dbReference>
<comment type="caution">
    <text evidence="2">The sequence shown here is derived from an EMBL/GenBank/DDBJ whole genome shotgun (WGS) entry which is preliminary data.</text>
</comment>
<feature type="region of interest" description="Disordered" evidence="1">
    <location>
        <begin position="67"/>
        <end position="255"/>
    </location>
</feature>
<feature type="compositionally biased region" description="Basic and acidic residues" evidence="1">
    <location>
        <begin position="1"/>
        <end position="29"/>
    </location>
</feature>
<organism evidence="2 3">
    <name type="scientific">Halogeometricum pallidum JCM 14848</name>
    <dbReference type="NCBI Taxonomy" id="1227487"/>
    <lineage>
        <taxon>Archaea</taxon>
        <taxon>Methanobacteriati</taxon>
        <taxon>Methanobacteriota</taxon>
        <taxon>Stenosarchaea group</taxon>
        <taxon>Halobacteria</taxon>
        <taxon>Halobacteriales</taxon>
        <taxon>Haloferacaceae</taxon>
        <taxon>Halogeometricum</taxon>
    </lineage>
</organism>
<evidence type="ECO:0008006" key="4">
    <source>
        <dbReference type="Google" id="ProtNLM"/>
    </source>
</evidence>
<dbReference type="AlphaFoldDB" id="M0D6R5"/>
<dbReference type="RefSeq" id="WP_008386349.1">
    <property type="nucleotide sequence ID" value="NZ_AOIV01000023.1"/>
</dbReference>
<dbReference type="PANTHER" id="PTHR16537">
    <property type="entry name" value="SJOEGREN SYNDROME/SCLERODERMA AUTOANTIGEN 1"/>
    <property type="match status" value="1"/>
</dbReference>
<dbReference type="PATRIC" id="fig|1227487.5.peg.2031"/>
<feature type="compositionally biased region" description="Basic and acidic residues" evidence="1">
    <location>
        <begin position="241"/>
        <end position="255"/>
    </location>
</feature>
<dbReference type="PANTHER" id="PTHR16537:SF1">
    <property type="entry name" value="PROTEIN ZNRD2"/>
    <property type="match status" value="1"/>
</dbReference>
<keyword evidence="3" id="KW-1185">Reference proteome</keyword>
<dbReference type="InParanoid" id="M0D6R5"/>
<dbReference type="eggNOG" id="arCOG00578">
    <property type="taxonomic scope" value="Archaea"/>
</dbReference>
<gene>
    <name evidence="2" type="ORF">C474_10064</name>
</gene>